<dbReference type="PaxDb" id="411470-RUMGNA_02808"/>
<protein>
    <recommendedName>
        <fullName evidence="3">Tranposon-transfer assisting protein</fullName>
    </recommendedName>
</protein>
<evidence type="ECO:0000313" key="2">
    <source>
        <dbReference type="Proteomes" id="UP000004410"/>
    </source>
</evidence>
<sequence length="94" mass="10995">MEIAHIGRKKAVPLEENELTITAIFQQHTKEETIQTLKEALEVLEQEESDPENDEMIEIINSTVGKLQQIEDKYYYSLDLNYYLNNLEDDAYEA</sequence>
<dbReference type="EMBL" id="AAYG02000021">
    <property type="protein sequence ID" value="EDN76912.1"/>
    <property type="molecule type" value="Genomic_DNA"/>
</dbReference>
<accession>A7B5H0</accession>
<proteinExistence type="predicted"/>
<evidence type="ECO:0000313" key="1">
    <source>
        <dbReference type="EMBL" id="EDN76912.1"/>
    </source>
</evidence>
<dbReference type="InterPro" id="IPR025468">
    <property type="entry name" value="TTRAP"/>
</dbReference>
<gene>
    <name evidence="1" type="ORF">RUMGNA_02808</name>
</gene>
<organism evidence="1 2">
    <name type="scientific">Mediterraneibacter gnavus (strain ATCC 29149 / DSM 114966 / JCM 6515 / VPI C7-9)</name>
    <name type="common">Ruminococcus gnavus</name>
    <dbReference type="NCBI Taxonomy" id="411470"/>
    <lineage>
        <taxon>Bacteria</taxon>
        <taxon>Bacillati</taxon>
        <taxon>Bacillota</taxon>
        <taxon>Clostridia</taxon>
        <taxon>Lachnospirales</taxon>
        <taxon>Lachnospiraceae</taxon>
        <taxon>Mediterraneibacter</taxon>
    </lineage>
</organism>
<dbReference type="eggNOG" id="ENOG5032RAG">
    <property type="taxonomic scope" value="Bacteria"/>
</dbReference>
<evidence type="ECO:0008006" key="3">
    <source>
        <dbReference type="Google" id="ProtNLM"/>
    </source>
</evidence>
<reference evidence="1 2" key="1">
    <citation type="submission" date="2007-04" db="EMBL/GenBank/DDBJ databases">
        <authorList>
            <person name="Fulton L."/>
            <person name="Clifton S."/>
            <person name="Fulton B."/>
            <person name="Xu J."/>
            <person name="Minx P."/>
            <person name="Pepin K.H."/>
            <person name="Johnson M."/>
            <person name="Thiruvilangam P."/>
            <person name="Bhonagiri V."/>
            <person name="Nash W.E."/>
            <person name="Mardis E.R."/>
            <person name="Wilson R.K."/>
        </authorList>
    </citation>
    <scope>NUCLEOTIDE SEQUENCE [LARGE SCALE GENOMIC DNA]</scope>
    <source>
        <strain evidence="1 2">ATCC 29149</strain>
    </source>
</reference>
<name>A7B5H0_MEDG7</name>
<comment type="caution">
    <text evidence="1">The sequence shown here is derived from an EMBL/GenBank/DDBJ whole genome shotgun (WGS) entry which is preliminary data.</text>
</comment>
<dbReference type="AlphaFoldDB" id="A7B5H0"/>
<dbReference type="Proteomes" id="UP000004410">
    <property type="component" value="Unassembled WGS sequence"/>
</dbReference>
<dbReference type="Gene3D" id="1.10.10.1850">
    <property type="entry name" value="Sporulation protein-like"/>
    <property type="match status" value="1"/>
</dbReference>
<reference evidence="1 2" key="2">
    <citation type="submission" date="2007-06" db="EMBL/GenBank/DDBJ databases">
        <title>Draft genome sequence of Ruminococcus gnavus (ATCC 29149).</title>
        <authorList>
            <person name="Sudarsanam P."/>
            <person name="Ley R."/>
            <person name="Guruge J."/>
            <person name="Turnbaugh P.J."/>
            <person name="Mahowald M."/>
            <person name="Liep D."/>
            <person name="Gordon J."/>
        </authorList>
    </citation>
    <scope>NUCLEOTIDE SEQUENCE [LARGE SCALE GENOMIC DNA]</scope>
    <source>
        <strain evidence="1 2">ATCC 29149</strain>
    </source>
</reference>
<dbReference type="Pfam" id="PF14203">
    <property type="entry name" value="TTRAP"/>
    <property type="match status" value="1"/>
</dbReference>
<dbReference type="InterPro" id="IPR041965">
    <property type="entry name" value="TTRAP_sf"/>
</dbReference>